<name>A0A3N0Z801_ANAGA</name>
<reference evidence="2 3" key="1">
    <citation type="submission" date="2018-10" db="EMBL/GenBank/DDBJ databases">
        <title>Genome assembly for a Yunnan-Guizhou Plateau 3E fish, Anabarilius grahami (Regan), and its evolutionary and genetic applications.</title>
        <authorList>
            <person name="Jiang W."/>
        </authorList>
    </citation>
    <scope>NUCLEOTIDE SEQUENCE [LARGE SCALE GENOMIC DNA]</scope>
    <source>
        <strain evidence="2">AG-KIZ</strain>
        <tissue evidence="2">Muscle</tissue>
    </source>
</reference>
<protein>
    <submittedName>
        <fullName evidence="2">Uncharacterized protein</fullName>
    </submittedName>
</protein>
<evidence type="ECO:0000313" key="3">
    <source>
        <dbReference type="Proteomes" id="UP000281406"/>
    </source>
</evidence>
<feature type="region of interest" description="Disordered" evidence="1">
    <location>
        <begin position="97"/>
        <end position="117"/>
    </location>
</feature>
<dbReference type="AlphaFoldDB" id="A0A3N0Z801"/>
<proteinExistence type="predicted"/>
<organism evidence="2 3">
    <name type="scientific">Anabarilius grahami</name>
    <name type="common">Kanglang fish</name>
    <name type="synonym">Barilius grahami</name>
    <dbReference type="NCBI Taxonomy" id="495550"/>
    <lineage>
        <taxon>Eukaryota</taxon>
        <taxon>Metazoa</taxon>
        <taxon>Chordata</taxon>
        <taxon>Craniata</taxon>
        <taxon>Vertebrata</taxon>
        <taxon>Euteleostomi</taxon>
        <taxon>Actinopterygii</taxon>
        <taxon>Neopterygii</taxon>
        <taxon>Teleostei</taxon>
        <taxon>Ostariophysi</taxon>
        <taxon>Cypriniformes</taxon>
        <taxon>Xenocyprididae</taxon>
        <taxon>Xenocypridinae</taxon>
        <taxon>Xenocypridinae incertae sedis</taxon>
        <taxon>Anabarilius</taxon>
    </lineage>
</organism>
<dbReference type="EMBL" id="RJVU01006614">
    <property type="protein sequence ID" value="ROL54576.1"/>
    <property type="molecule type" value="Genomic_DNA"/>
</dbReference>
<accession>A0A3N0Z801</accession>
<sequence>MQQGFKGTGIRCMGCFCYSTWREEDGLSSPAKRPPKSISKDTAILDCRVALCNIVESTEASSRPQGPFNAAVFTLAPNLEDGNPFFHTRVFQSRLDIKTKRNGGGGQKDEGRKGKEGGWRGKVRVKFDIRDTCLFRNAQPFRHIELTTVTIRDNQIRFEHNGHEVIRLHCDILQFRKWQN</sequence>
<comment type="caution">
    <text evidence="2">The sequence shown here is derived from an EMBL/GenBank/DDBJ whole genome shotgun (WGS) entry which is preliminary data.</text>
</comment>
<dbReference type="Proteomes" id="UP000281406">
    <property type="component" value="Unassembled WGS sequence"/>
</dbReference>
<gene>
    <name evidence="2" type="ORF">DPX16_11751</name>
</gene>
<evidence type="ECO:0000256" key="1">
    <source>
        <dbReference type="SAM" id="MobiDB-lite"/>
    </source>
</evidence>
<evidence type="ECO:0000313" key="2">
    <source>
        <dbReference type="EMBL" id="ROL54576.1"/>
    </source>
</evidence>
<keyword evidence="3" id="KW-1185">Reference proteome</keyword>
<feature type="compositionally biased region" description="Basic and acidic residues" evidence="1">
    <location>
        <begin position="107"/>
        <end position="117"/>
    </location>
</feature>